<accession>A0A5P0ZJJ3</accession>
<dbReference type="Proteomes" id="UP000380386">
    <property type="component" value="Unassembled WGS sequence"/>
</dbReference>
<comment type="caution">
    <text evidence="2">The sequence shown here is derived from an EMBL/GenBank/DDBJ whole genome shotgun (WGS) entry which is preliminary data.</text>
</comment>
<protein>
    <submittedName>
        <fullName evidence="2">Uncharacterized protein</fullName>
    </submittedName>
</protein>
<name>A0A5P0ZJJ3_9LACO</name>
<gene>
    <name evidence="2" type="ORF">FHL02_09640</name>
</gene>
<evidence type="ECO:0000256" key="1">
    <source>
        <dbReference type="SAM" id="Phobius"/>
    </source>
</evidence>
<dbReference type="AlphaFoldDB" id="A0A5P0ZJJ3"/>
<sequence>MKLLANIWFAILIFFIGFESNSRSLSFPLFMGIVIIAVIIYWIIQPEGFKKLKVRIRKGKSE</sequence>
<proteinExistence type="predicted"/>
<keyword evidence="1" id="KW-1133">Transmembrane helix</keyword>
<evidence type="ECO:0000313" key="3">
    <source>
        <dbReference type="Proteomes" id="UP000380386"/>
    </source>
</evidence>
<dbReference type="EMBL" id="VDFM01000014">
    <property type="protein sequence ID" value="MQS53281.1"/>
    <property type="molecule type" value="Genomic_DNA"/>
</dbReference>
<feature type="transmembrane region" description="Helical" evidence="1">
    <location>
        <begin position="27"/>
        <end position="44"/>
    </location>
</feature>
<keyword evidence="1" id="KW-0812">Transmembrane</keyword>
<dbReference type="RefSeq" id="WP_153383770.1">
    <property type="nucleotide sequence ID" value="NZ_VDFM01000014.1"/>
</dbReference>
<reference evidence="2 3" key="1">
    <citation type="journal article" date="2019" name="Syst. Appl. Microbiol.">
        <title>Polyphasic characterization of two novel Lactobacillus spp. isolated from blown salami packages: Description of Lactobacillus halodurans sp. nov. and Lactobacillus salsicarnum sp. nov.</title>
        <authorList>
            <person name="Schuster J.A."/>
            <person name="Klingl A."/>
            <person name="Vogel R.F."/>
            <person name="Ehrmann M.A."/>
        </authorList>
    </citation>
    <scope>NUCLEOTIDE SEQUENCE [LARGE SCALE GENOMIC DNA]</scope>
    <source>
        <strain evidence="2 3">TMW 1.2118</strain>
    </source>
</reference>
<evidence type="ECO:0000313" key="2">
    <source>
        <dbReference type="EMBL" id="MQS53281.1"/>
    </source>
</evidence>
<organism evidence="2 3">
    <name type="scientific">Companilactobacillus mishanensis</name>
    <dbReference type="NCBI Taxonomy" id="2486008"/>
    <lineage>
        <taxon>Bacteria</taxon>
        <taxon>Bacillati</taxon>
        <taxon>Bacillota</taxon>
        <taxon>Bacilli</taxon>
        <taxon>Lactobacillales</taxon>
        <taxon>Lactobacillaceae</taxon>
        <taxon>Companilactobacillus</taxon>
    </lineage>
</organism>
<keyword evidence="1" id="KW-0472">Membrane</keyword>